<dbReference type="OrthoDB" id="5860629at2759"/>
<keyword evidence="4" id="KW-1185">Reference proteome</keyword>
<evidence type="ECO:0000313" key="3">
    <source>
        <dbReference type="EMBL" id="SAL95946.1"/>
    </source>
</evidence>
<keyword evidence="1" id="KW-0547">Nucleotide-binding</keyword>
<dbReference type="GO" id="GO:0043139">
    <property type="term" value="F:5'-3' DNA helicase activity"/>
    <property type="evidence" value="ECO:0007669"/>
    <property type="project" value="UniProtKB-EC"/>
</dbReference>
<dbReference type="InterPro" id="IPR027417">
    <property type="entry name" value="P-loop_NTPase"/>
</dbReference>
<dbReference type="SUPFAM" id="SSF52540">
    <property type="entry name" value="P-loop containing nucleoside triphosphate hydrolases"/>
    <property type="match status" value="1"/>
</dbReference>
<dbReference type="Pfam" id="PF05970">
    <property type="entry name" value="PIF1"/>
    <property type="match status" value="1"/>
</dbReference>
<dbReference type="GO" id="GO:0006281">
    <property type="term" value="P:DNA repair"/>
    <property type="evidence" value="ECO:0007669"/>
    <property type="project" value="UniProtKB-KW"/>
</dbReference>
<reference evidence="3" key="1">
    <citation type="submission" date="2016-04" db="EMBL/GenBank/DDBJ databases">
        <authorList>
            <person name="Evans L.H."/>
            <person name="Alamgir A."/>
            <person name="Owens N."/>
            <person name="Weber N.D."/>
            <person name="Virtaneva K."/>
            <person name="Barbian K."/>
            <person name="Babar A."/>
            <person name="Rosenke K."/>
        </authorList>
    </citation>
    <scope>NUCLEOTIDE SEQUENCE [LARGE SCALE GENOMIC DNA]</scope>
    <source>
        <strain evidence="3">CBS 101.48</strain>
    </source>
</reference>
<dbReference type="OMA" id="VISWEEC"/>
<keyword evidence="1" id="KW-0233">DNA recombination</keyword>
<keyword evidence="1" id="KW-0067">ATP-binding</keyword>
<proteinExistence type="inferred from homology"/>
<dbReference type="STRING" id="4829.A0A168L302"/>
<dbReference type="GO" id="GO:0000723">
    <property type="term" value="P:telomere maintenance"/>
    <property type="evidence" value="ECO:0007669"/>
    <property type="project" value="InterPro"/>
</dbReference>
<feature type="domain" description="DNA helicase Pif1-like DEAD-box helicase" evidence="2">
    <location>
        <begin position="8"/>
        <end position="201"/>
    </location>
</feature>
<comment type="similarity">
    <text evidence="1">Belongs to the helicase family.</text>
</comment>
<dbReference type="PANTHER" id="PTHR10492:SF57">
    <property type="entry name" value="ATP-DEPENDENT DNA HELICASE"/>
    <property type="match status" value="1"/>
</dbReference>
<dbReference type="PANTHER" id="PTHR10492">
    <property type="match status" value="1"/>
</dbReference>
<comment type="cofactor">
    <cofactor evidence="1">
        <name>Mg(2+)</name>
        <dbReference type="ChEBI" id="CHEBI:18420"/>
    </cofactor>
</comment>
<evidence type="ECO:0000256" key="1">
    <source>
        <dbReference type="RuleBase" id="RU363044"/>
    </source>
</evidence>
<evidence type="ECO:0000313" key="4">
    <source>
        <dbReference type="Proteomes" id="UP000078561"/>
    </source>
</evidence>
<dbReference type="EC" id="5.6.2.3" evidence="1"/>
<accession>A0A168L302</accession>
<dbReference type="Gene3D" id="3.40.50.300">
    <property type="entry name" value="P-loop containing nucleotide triphosphate hydrolases"/>
    <property type="match status" value="1"/>
</dbReference>
<keyword evidence="1" id="KW-0378">Hydrolase</keyword>
<dbReference type="GO" id="GO:0016887">
    <property type="term" value="F:ATP hydrolysis activity"/>
    <property type="evidence" value="ECO:0007669"/>
    <property type="project" value="RHEA"/>
</dbReference>
<sequence length="209" mass="22657">MHAVNGSRDNGNLFFVYGPGGTGKSLLFKPILAQVRSQNQFALPVASFGIAAIFLPGGRTAHSRFKIPISKEPTLSCRISLSSPTAHLIKSATLFLWDEAVMSSRINFEAVNRLFKDIMGAEDRALEHVLFGGKVVVFGGDFRQILPVVPKGLPSEIVADCITSSYIWQGVKMLRLVENVRVRGAGEEAAQFAEKLLAVGNTGPLTKMK</sequence>
<name>A0A168L302_ABSGL</name>
<dbReference type="InParanoid" id="A0A168L302"/>
<evidence type="ECO:0000259" key="2">
    <source>
        <dbReference type="Pfam" id="PF05970"/>
    </source>
</evidence>
<dbReference type="GO" id="GO:0006310">
    <property type="term" value="P:DNA recombination"/>
    <property type="evidence" value="ECO:0007669"/>
    <property type="project" value="UniProtKB-KW"/>
</dbReference>
<dbReference type="GO" id="GO:0005524">
    <property type="term" value="F:ATP binding"/>
    <property type="evidence" value="ECO:0007669"/>
    <property type="project" value="UniProtKB-KW"/>
</dbReference>
<protein>
    <recommendedName>
        <fullName evidence="1">ATP-dependent DNA helicase</fullName>
        <ecNumber evidence="1">5.6.2.3</ecNumber>
    </recommendedName>
</protein>
<organism evidence="3">
    <name type="scientific">Absidia glauca</name>
    <name type="common">Pin mould</name>
    <dbReference type="NCBI Taxonomy" id="4829"/>
    <lineage>
        <taxon>Eukaryota</taxon>
        <taxon>Fungi</taxon>
        <taxon>Fungi incertae sedis</taxon>
        <taxon>Mucoromycota</taxon>
        <taxon>Mucoromycotina</taxon>
        <taxon>Mucoromycetes</taxon>
        <taxon>Mucorales</taxon>
        <taxon>Cunninghamellaceae</taxon>
        <taxon>Absidia</taxon>
    </lineage>
</organism>
<gene>
    <name evidence="3" type="primary">ABSGL_01287.1 scaffold 1223</name>
</gene>
<dbReference type="Proteomes" id="UP000078561">
    <property type="component" value="Unassembled WGS sequence"/>
</dbReference>
<keyword evidence="1" id="KW-0234">DNA repair</keyword>
<dbReference type="AlphaFoldDB" id="A0A168L302"/>
<keyword evidence="1" id="KW-0347">Helicase</keyword>
<dbReference type="EMBL" id="LT550481">
    <property type="protein sequence ID" value="SAL95946.1"/>
    <property type="molecule type" value="Genomic_DNA"/>
</dbReference>
<dbReference type="InterPro" id="IPR010285">
    <property type="entry name" value="DNA_helicase_pif1-like_DEAD"/>
</dbReference>
<keyword evidence="1" id="KW-0227">DNA damage</keyword>
<comment type="catalytic activity">
    <reaction evidence="1">
        <text>ATP + H2O = ADP + phosphate + H(+)</text>
        <dbReference type="Rhea" id="RHEA:13065"/>
        <dbReference type="ChEBI" id="CHEBI:15377"/>
        <dbReference type="ChEBI" id="CHEBI:15378"/>
        <dbReference type="ChEBI" id="CHEBI:30616"/>
        <dbReference type="ChEBI" id="CHEBI:43474"/>
        <dbReference type="ChEBI" id="CHEBI:456216"/>
        <dbReference type="EC" id="5.6.2.3"/>
    </reaction>
</comment>